<keyword evidence="1" id="KW-0539">Nucleus</keyword>
<evidence type="ECO:0000313" key="2">
    <source>
        <dbReference type="EMBL" id="CAK7933627.1"/>
    </source>
</evidence>
<comment type="similarity">
    <text evidence="1">Belongs to the DNA polymerase type-X family.</text>
</comment>
<organism evidence="2 3">
    <name type="scientific">Peronospora matthiolae</name>
    <dbReference type="NCBI Taxonomy" id="2874970"/>
    <lineage>
        <taxon>Eukaryota</taxon>
        <taxon>Sar</taxon>
        <taxon>Stramenopiles</taxon>
        <taxon>Oomycota</taxon>
        <taxon>Peronosporomycetes</taxon>
        <taxon>Peronosporales</taxon>
        <taxon>Peronosporaceae</taxon>
        <taxon>Peronospora</taxon>
    </lineage>
</organism>
<keyword evidence="1" id="KW-0227">DNA damage</keyword>
<dbReference type="InterPro" id="IPR002008">
    <property type="entry name" value="DNA_pol_X_beta-like"/>
</dbReference>
<protein>
    <recommendedName>
        <fullName evidence="1">DNA polymerase</fullName>
        <ecNumber evidence="1">2.7.7.7</ecNumber>
    </recommendedName>
</protein>
<dbReference type="AlphaFoldDB" id="A0AAV1UHR9"/>
<keyword evidence="1" id="KW-0234">DNA repair</keyword>
<evidence type="ECO:0000256" key="1">
    <source>
        <dbReference type="RuleBase" id="RU366014"/>
    </source>
</evidence>
<proteinExistence type="inferred from homology"/>
<dbReference type="InterPro" id="IPR022312">
    <property type="entry name" value="DNA_pol_X"/>
</dbReference>
<dbReference type="GO" id="GO:0006303">
    <property type="term" value="P:double-strand break repair via nonhomologous end joining"/>
    <property type="evidence" value="ECO:0007669"/>
    <property type="project" value="TreeGrafter"/>
</dbReference>
<dbReference type="InterPro" id="IPR043519">
    <property type="entry name" value="NT_sf"/>
</dbReference>
<evidence type="ECO:0000313" key="3">
    <source>
        <dbReference type="Proteomes" id="UP001162060"/>
    </source>
</evidence>
<reference evidence="2" key="1">
    <citation type="submission" date="2024-01" db="EMBL/GenBank/DDBJ databases">
        <authorList>
            <person name="Webb A."/>
        </authorList>
    </citation>
    <scope>NUCLEOTIDE SEQUENCE</scope>
    <source>
        <strain evidence="2">Pm1</strain>
    </source>
</reference>
<keyword evidence="1" id="KW-0548">Nucleotidyltransferase</keyword>
<comment type="function">
    <text evidence="1">DNA polymerase that functions in several pathways of DNA repair. Involved in base excision repair (BER) responsible for repair of lesions that give rise to abasic (AP) sites in DNA. Also contributes to DNA double-strand break repair by non-homologous end joining and homologous recombination. Has both template-dependent and template-independent (terminal transferase) DNA polymerase activities. Has also a 5'-deoxyribose-5-phosphate lyase (dRP lyase) activity.</text>
</comment>
<comment type="caution">
    <text evidence="2">The sequence shown here is derived from an EMBL/GenBank/DDBJ whole genome shotgun (WGS) entry which is preliminary data.</text>
</comment>
<dbReference type="Proteomes" id="UP001162060">
    <property type="component" value="Unassembled WGS sequence"/>
</dbReference>
<dbReference type="PANTHER" id="PTHR11276:SF28">
    <property type="entry name" value="DNA POLYMERASE LAMBDA"/>
    <property type="match status" value="1"/>
</dbReference>
<gene>
    <name evidence="2" type="ORF">PM001_LOCUS18777</name>
</gene>
<comment type="subcellular location">
    <subcellularLocation>
        <location evidence="1">Nucleus</location>
    </subcellularLocation>
</comment>
<dbReference type="PANTHER" id="PTHR11276">
    <property type="entry name" value="DNA POLYMERASE TYPE-X FAMILY MEMBER"/>
    <property type="match status" value="1"/>
</dbReference>
<accession>A0AAV1UHR9</accession>
<dbReference type="EMBL" id="CAKLBY020000195">
    <property type="protein sequence ID" value="CAK7933627.1"/>
    <property type="molecule type" value="Genomic_DNA"/>
</dbReference>
<name>A0AAV1UHR9_9STRA</name>
<sequence length="590" mass="65978">MEAPRLAMHPKRKRKFFADLAQLLDEKPPAIRPLHSAFFGPELPAEYQVNHDTFSSSEATSMLSVPPHSLTSNSFESVEFGASHAKNSAIGHCGASEQSWHHETVADSSLFLPCNSDTESSEKMKENQHVHPKSEVNANCRGGVRKGGKPEEVLPVTMLINSGVVSDKPSAGASLELVDYYDTDRMCEPTPCWLQGGITRCKIHTGEIRRPMLLFCLQALDEFVARYTWRGQQRWRVQACKLARRVLASMWEEDLLGIALSVKDIVIEDCIVKKTTVPGVAHDVWCIIARYWDNYKHNYLHKPELNLSDAKVGEAVHTASTWDLVRAALHIFGMKPNQALRLLDQRESDRIDLSSITDEQLQAVAHGLPSVEHLRVGIKYVQHKSTTPFLNSAPTIRRPMVDQQDAKTAFHAILIHLKKWNENVQVFPCGSFSRGAAFVSVLDVLVAIPSPSSALADRHTHDDAKMFANVVAALTAAHVLRSGTMRQLTSTRGACIISYKSRSFLLDLKVYCPPKSWFALLYFTGSEEFVIAFFSGLLKRSLREVPDTSFESIFSSVVETIDHKLLCSVVSEKDLFDLADRDYLQPADRI</sequence>
<dbReference type="GO" id="GO:0003677">
    <property type="term" value="F:DNA binding"/>
    <property type="evidence" value="ECO:0007669"/>
    <property type="project" value="UniProtKB-UniRule"/>
</dbReference>
<keyword evidence="1" id="KW-0808">Transferase</keyword>
<dbReference type="SUPFAM" id="SSF81301">
    <property type="entry name" value="Nucleotidyltransferase"/>
    <property type="match status" value="1"/>
</dbReference>
<dbReference type="GO" id="GO:0003887">
    <property type="term" value="F:DNA-directed DNA polymerase activity"/>
    <property type="evidence" value="ECO:0007669"/>
    <property type="project" value="UniProtKB-UniRule"/>
</dbReference>
<dbReference type="GO" id="GO:0005634">
    <property type="term" value="C:nucleus"/>
    <property type="evidence" value="ECO:0007669"/>
    <property type="project" value="UniProtKB-SubCell"/>
</dbReference>
<dbReference type="GO" id="GO:0046872">
    <property type="term" value="F:metal ion binding"/>
    <property type="evidence" value="ECO:0007669"/>
    <property type="project" value="UniProtKB-UniRule"/>
</dbReference>
<comment type="catalytic activity">
    <reaction evidence="1">
        <text>DNA(n) + a 2'-deoxyribonucleoside 5'-triphosphate = DNA(n+1) + diphosphate</text>
        <dbReference type="Rhea" id="RHEA:22508"/>
        <dbReference type="Rhea" id="RHEA-COMP:17339"/>
        <dbReference type="Rhea" id="RHEA-COMP:17340"/>
        <dbReference type="ChEBI" id="CHEBI:33019"/>
        <dbReference type="ChEBI" id="CHEBI:61560"/>
        <dbReference type="ChEBI" id="CHEBI:173112"/>
        <dbReference type="EC" id="2.7.7.7"/>
    </reaction>
</comment>
<dbReference type="EC" id="2.7.7.7" evidence="1"/>
<dbReference type="Gene3D" id="3.30.460.10">
    <property type="entry name" value="Beta Polymerase, domain 2"/>
    <property type="match status" value="1"/>
</dbReference>
<keyword evidence="1" id="KW-0239">DNA-directed DNA polymerase</keyword>
<dbReference type="PRINTS" id="PR00870">
    <property type="entry name" value="DNAPOLXBETA"/>
</dbReference>